<evidence type="ECO:0000256" key="9">
    <source>
        <dbReference type="SAM" id="Coils"/>
    </source>
</evidence>
<dbReference type="SUPFAM" id="SSF88946">
    <property type="entry name" value="Sigma2 domain of RNA polymerase sigma factors"/>
    <property type="match status" value="1"/>
</dbReference>
<keyword evidence="6" id="KW-0238">DNA-binding</keyword>
<dbReference type="InterPro" id="IPR000943">
    <property type="entry name" value="RNA_pol_sigma70"/>
</dbReference>
<dbReference type="InterPro" id="IPR013325">
    <property type="entry name" value="RNA_pol_sigma_r2"/>
</dbReference>
<evidence type="ECO:0000256" key="8">
    <source>
        <dbReference type="NCBIfam" id="TIGR02392"/>
    </source>
</evidence>
<dbReference type="Pfam" id="PF04545">
    <property type="entry name" value="Sigma70_r4"/>
    <property type="match status" value="1"/>
</dbReference>
<dbReference type="InterPro" id="IPR014284">
    <property type="entry name" value="RNA_pol_sigma-70_dom"/>
</dbReference>
<dbReference type="SUPFAM" id="SSF88659">
    <property type="entry name" value="Sigma3 and sigma4 domains of RNA polymerase sigma factors"/>
    <property type="match status" value="1"/>
</dbReference>
<gene>
    <name evidence="11" type="primary">rpoH</name>
    <name evidence="11" type="ORF">IGS68_20370</name>
</gene>
<dbReference type="PROSITE" id="PS00716">
    <property type="entry name" value="SIGMA70_2"/>
    <property type="match status" value="1"/>
</dbReference>
<keyword evidence="12" id="KW-1185">Reference proteome</keyword>
<dbReference type="PANTHER" id="PTHR30376:SF3">
    <property type="entry name" value="RNA POLYMERASE SIGMA FACTOR RPOH"/>
    <property type="match status" value="1"/>
</dbReference>
<reference evidence="11" key="1">
    <citation type="submission" date="2021-02" db="EMBL/GenBank/DDBJ databases">
        <title>Skermanella TT6 skin isolate.</title>
        <authorList>
            <person name="Lee K."/>
            <person name="Ganzorig M."/>
        </authorList>
    </citation>
    <scope>NUCLEOTIDE SEQUENCE</scope>
    <source>
        <strain evidence="11">TT6</strain>
    </source>
</reference>
<keyword evidence="2" id="KW-0963">Cytoplasm</keyword>
<dbReference type="EMBL" id="CP067420">
    <property type="protein sequence ID" value="QQP88379.1"/>
    <property type="molecule type" value="Genomic_DNA"/>
</dbReference>
<keyword evidence="7" id="KW-0804">Transcription</keyword>
<keyword evidence="5" id="KW-0731">Sigma factor</keyword>
<dbReference type="NCBIfam" id="TIGR02937">
    <property type="entry name" value="sigma70-ECF"/>
    <property type="match status" value="1"/>
</dbReference>
<dbReference type="InterPro" id="IPR013324">
    <property type="entry name" value="RNA_pol_sigma_r3/r4-like"/>
</dbReference>
<keyword evidence="4" id="KW-0346">Stress response</keyword>
<proteinExistence type="inferred from homology"/>
<evidence type="ECO:0000256" key="5">
    <source>
        <dbReference type="ARBA" id="ARBA00023082"/>
    </source>
</evidence>
<keyword evidence="3" id="KW-0805">Transcription regulation</keyword>
<accession>A0ABX7B412</accession>
<organism evidence="11 12">
    <name type="scientific">Skermanella cutis</name>
    <dbReference type="NCBI Taxonomy" id="2775420"/>
    <lineage>
        <taxon>Bacteria</taxon>
        <taxon>Pseudomonadati</taxon>
        <taxon>Pseudomonadota</taxon>
        <taxon>Alphaproteobacteria</taxon>
        <taxon>Rhodospirillales</taxon>
        <taxon>Azospirillaceae</taxon>
        <taxon>Skermanella</taxon>
    </lineage>
</organism>
<evidence type="ECO:0000256" key="2">
    <source>
        <dbReference type="ARBA" id="ARBA00022490"/>
    </source>
</evidence>
<dbReference type="Gene3D" id="1.10.601.10">
    <property type="entry name" value="RNA Polymerase Primary Sigma Factor"/>
    <property type="match status" value="1"/>
</dbReference>
<dbReference type="InterPro" id="IPR007627">
    <property type="entry name" value="RNA_pol_sigma70_r2"/>
</dbReference>
<evidence type="ECO:0000256" key="6">
    <source>
        <dbReference type="ARBA" id="ARBA00023125"/>
    </source>
</evidence>
<evidence type="ECO:0000256" key="4">
    <source>
        <dbReference type="ARBA" id="ARBA00023016"/>
    </source>
</evidence>
<dbReference type="PANTHER" id="PTHR30376">
    <property type="entry name" value="SIGMA FACTOR RPOH HEAT SHOCK RELATED"/>
    <property type="match status" value="1"/>
</dbReference>
<dbReference type="InterPro" id="IPR012759">
    <property type="entry name" value="RNA_pol_sigma_RpoH_proteobac"/>
</dbReference>
<dbReference type="PRINTS" id="PR00046">
    <property type="entry name" value="SIGMA70FCT"/>
</dbReference>
<dbReference type="Pfam" id="PF04542">
    <property type="entry name" value="Sigma70_r2"/>
    <property type="match status" value="1"/>
</dbReference>
<dbReference type="Proteomes" id="UP000595197">
    <property type="component" value="Chromosome"/>
</dbReference>
<dbReference type="CDD" id="cd06171">
    <property type="entry name" value="Sigma70_r4"/>
    <property type="match status" value="1"/>
</dbReference>
<protein>
    <recommendedName>
        <fullName evidence="8">RNA polymerase sigma factor RpoH</fullName>
    </recommendedName>
</protein>
<evidence type="ECO:0000256" key="3">
    <source>
        <dbReference type="ARBA" id="ARBA00023015"/>
    </source>
</evidence>
<evidence type="ECO:0000313" key="12">
    <source>
        <dbReference type="Proteomes" id="UP000595197"/>
    </source>
</evidence>
<sequence length="289" mass="33118">MQSSPSRTDLTRYLSRIREYPMLEAAEEQELARAWRDRRCPEAAERLIGSHLRLVAKVARGYAGYGLPMADMIAEGNMGMVQALNGFDPDRGYRFTTYALWWIRAAMQEYILRSWSMVRMGTTGAEKKLFFSLRRAKSAMNLLQEGDLSPEEARQLAETLKVPVADVTGMNGRLAGPDQSLNLPLPGMEDGQAQDWLVDPSETQEELLAQRQEMERRRKQLKRAMEQLQERERSILAARRLTEEPLTLEDLSRQFGISRERVRQIEARAIEKLQRMMTGGRRMPSLAVA</sequence>
<evidence type="ECO:0000256" key="7">
    <source>
        <dbReference type="ARBA" id="ARBA00023163"/>
    </source>
</evidence>
<feature type="domain" description="RNA polymerase sigma-70" evidence="10">
    <location>
        <begin position="247"/>
        <end position="273"/>
    </location>
</feature>
<dbReference type="InterPro" id="IPR009042">
    <property type="entry name" value="RNA_pol_sigma70_r1_2"/>
</dbReference>
<dbReference type="NCBIfam" id="TIGR02392">
    <property type="entry name" value="rpoH_proteo"/>
    <property type="match status" value="1"/>
</dbReference>
<evidence type="ECO:0000256" key="1">
    <source>
        <dbReference type="ARBA" id="ARBA00007788"/>
    </source>
</evidence>
<evidence type="ECO:0000259" key="10">
    <source>
        <dbReference type="PROSITE" id="PS00716"/>
    </source>
</evidence>
<feature type="coiled-coil region" evidence="9">
    <location>
        <begin position="204"/>
        <end position="241"/>
    </location>
</feature>
<dbReference type="Pfam" id="PF00140">
    <property type="entry name" value="Sigma70_r1_2"/>
    <property type="match status" value="1"/>
</dbReference>
<dbReference type="NCBIfam" id="NF005143">
    <property type="entry name" value="PRK06596.1"/>
    <property type="match status" value="1"/>
</dbReference>
<dbReference type="InterPro" id="IPR050813">
    <property type="entry name" value="Sigma-70_Factor"/>
</dbReference>
<dbReference type="Gene3D" id="1.20.140.160">
    <property type="match status" value="1"/>
</dbReference>
<evidence type="ECO:0000313" key="11">
    <source>
        <dbReference type="EMBL" id="QQP88379.1"/>
    </source>
</evidence>
<keyword evidence="9" id="KW-0175">Coiled coil</keyword>
<comment type="similarity">
    <text evidence="1">Belongs to the sigma-70 factor family.</text>
</comment>
<dbReference type="InterPro" id="IPR007630">
    <property type="entry name" value="RNA_pol_sigma70_r4"/>
</dbReference>
<name>A0ABX7B412_9PROT</name>
<dbReference type="PIRSF" id="PIRSF000770">
    <property type="entry name" value="RNA_pol_sigma-SigE/K"/>
    <property type="match status" value="1"/>
</dbReference>